<feature type="binding site" evidence="14">
    <location>
        <position position="30"/>
    </location>
    <ligand>
        <name>Mg(2+)</name>
        <dbReference type="ChEBI" id="CHEBI:18420"/>
        <label>1</label>
        <note>catalytic</note>
    </ligand>
</feature>
<evidence type="ECO:0000313" key="18">
    <source>
        <dbReference type="Proteomes" id="UP000292052"/>
    </source>
</evidence>
<dbReference type="EMBL" id="QDEB01108943">
    <property type="protein sequence ID" value="RZB73456.1"/>
    <property type="molecule type" value="Genomic_DNA"/>
</dbReference>
<comment type="catalytic activity">
    <reaction evidence="9 12">
        <text>a 5'-end ribonucleotide-tRNA(His) + GTP + ATP + H2O = a 5'-end phospho-guanosine-ribonucleotide-tRNA(His) + AMP + 2 diphosphate + H(+)</text>
        <dbReference type="Rhea" id="RHEA:54564"/>
        <dbReference type="Rhea" id="RHEA-COMP:14193"/>
        <dbReference type="Rhea" id="RHEA-COMP:14917"/>
        <dbReference type="ChEBI" id="CHEBI:15377"/>
        <dbReference type="ChEBI" id="CHEBI:15378"/>
        <dbReference type="ChEBI" id="CHEBI:30616"/>
        <dbReference type="ChEBI" id="CHEBI:33019"/>
        <dbReference type="ChEBI" id="CHEBI:37565"/>
        <dbReference type="ChEBI" id="CHEBI:138282"/>
        <dbReference type="ChEBI" id="CHEBI:141847"/>
        <dbReference type="ChEBI" id="CHEBI:456215"/>
        <dbReference type="EC" id="2.7.7.79"/>
    </reaction>
</comment>
<dbReference type="STRING" id="1661398.A0A482VED8"/>
<dbReference type="GO" id="GO:0008193">
    <property type="term" value="F:tRNA guanylyltransferase activity"/>
    <property type="evidence" value="ECO:0007669"/>
    <property type="project" value="UniProtKB-UniRule"/>
</dbReference>
<evidence type="ECO:0000256" key="3">
    <source>
        <dbReference type="ARBA" id="ARBA00022694"/>
    </source>
</evidence>
<evidence type="ECO:0000256" key="6">
    <source>
        <dbReference type="ARBA" id="ARBA00022741"/>
    </source>
</evidence>
<dbReference type="Gene3D" id="3.30.70.3000">
    <property type="match status" value="1"/>
</dbReference>
<evidence type="ECO:0000256" key="13">
    <source>
        <dbReference type="PIRSR" id="PIRSR028980-1"/>
    </source>
</evidence>
<dbReference type="Pfam" id="PF14413">
    <property type="entry name" value="Thg1C"/>
    <property type="match status" value="1"/>
</dbReference>
<dbReference type="EC" id="2.7.7.79" evidence="12"/>
<feature type="binding site" evidence="13">
    <location>
        <begin position="75"/>
        <end position="76"/>
    </location>
    <ligand>
        <name>GTP</name>
        <dbReference type="ChEBI" id="CHEBI:37565"/>
    </ligand>
</feature>
<dbReference type="AlphaFoldDB" id="A0A482VED8"/>
<evidence type="ECO:0000256" key="8">
    <source>
        <dbReference type="ARBA" id="ARBA00023134"/>
    </source>
</evidence>
<feature type="binding site" evidence="14">
    <location>
        <position position="76"/>
    </location>
    <ligand>
        <name>Mg(2+)</name>
        <dbReference type="ChEBI" id="CHEBI:18420"/>
        <label>1</label>
        <note>catalytic</note>
    </ligand>
</feature>
<evidence type="ECO:0000256" key="2">
    <source>
        <dbReference type="ARBA" id="ARBA00022679"/>
    </source>
</evidence>
<comment type="caution">
    <text evidence="17">The sequence shown here is derived from an EMBL/GenBank/DDBJ whole genome shotgun (WGS) entry which is preliminary data.</text>
</comment>
<evidence type="ECO:0000256" key="11">
    <source>
        <dbReference type="ARBA" id="ARBA00065710"/>
    </source>
</evidence>
<evidence type="ECO:0000256" key="9">
    <source>
        <dbReference type="ARBA" id="ARBA00047281"/>
    </source>
</evidence>
<evidence type="ECO:0000256" key="7">
    <source>
        <dbReference type="ARBA" id="ARBA00022842"/>
    </source>
</evidence>
<dbReference type="OrthoDB" id="62560at2759"/>
<keyword evidence="6 12" id="KW-0547">Nucleotide-binding</keyword>
<protein>
    <recommendedName>
        <fullName evidence="12">tRNA(His) guanylyltransferase</fullName>
        <ecNumber evidence="12">2.7.7.79</ecNumber>
    </recommendedName>
    <alternativeName>
        <fullName evidence="12">tRNA-histidine guanylyltransferase</fullName>
    </alternativeName>
</protein>
<dbReference type="InterPro" id="IPR038469">
    <property type="entry name" value="tRNAHis_GuaTrfase_Thg1_sf"/>
</dbReference>
<reference evidence="17 18" key="1">
    <citation type="submission" date="2017-03" db="EMBL/GenBank/DDBJ databases">
        <title>Genome of the blue death feigning beetle - Asbolus verrucosus.</title>
        <authorList>
            <person name="Rider S.D."/>
        </authorList>
    </citation>
    <scope>NUCLEOTIDE SEQUENCE [LARGE SCALE GENOMIC DNA]</scope>
    <source>
        <strain evidence="17">Butters</strain>
        <tissue evidence="17">Head and leg muscle</tissue>
    </source>
</reference>
<comment type="cofactor">
    <cofactor evidence="14">
        <name>Mg(2+)</name>
        <dbReference type="ChEBI" id="CHEBI:18420"/>
    </cofactor>
    <text evidence="14">Binds 2 magnesium ions per subunit.</text>
</comment>
<evidence type="ECO:0000256" key="12">
    <source>
        <dbReference type="PIRNR" id="PIRNR028980"/>
    </source>
</evidence>
<dbReference type="Pfam" id="PF04446">
    <property type="entry name" value="Thg1"/>
    <property type="match status" value="1"/>
</dbReference>
<keyword evidence="4 12" id="KW-0548">Nucleotidyltransferase</keyword>
<keyword evidence="18" id="KW-1185">Reference proteome</keyword>
<keyword evidence="5 12" id="KW-0479">Metal-binding</keyword>
<sequence length="291" mass="34540">MAKSKYEYVKNFETEKKLLPNCWIVVRIDGRAFHQFSTKHKFKKPNDENALALMNRAASVVMDEFKDILLSYGQSDEYSFVIRKDTTLYNRRGPKIMTYINSLFSTSYVYYWSHYFKETRLKYPPAFDARIILYPTDENLRDYLSWRQADCHINNLYNTTFWALVLKGGLTNTEAEKRLCGTLSSDKNEILFSEFNTNYNNEPIMYRKGTILIRKRIKNPEHGKMRQVILPLHEDMIQDNFWQKHSEILAIKSSQSYEWPPDMPLPDIVMSQLHINTRDRDKEIVVIEETV</sequence>
<keyword evidence="7 12" id="KW-0460">Magnesium</keyword>
<dbReference type="InterPro" id="IPR024956">
    <property type="entry name" value="tRNAHis_GuaTrfase_cat"/>
</dbReference>
<comment type="subunit">
    <text evidence="11">Homotetramer. Interacts with MFN1 and MFN2; functions as a guanyl-nucleotide exchange factor/GEF for MFN2 and also probably MFN1.</text>
</comment>
<dbReference type="GO" id="GO:0000287">
    <property type="term" value="F:magnesium ion binding"/>
    <property type="evidence" value="ECO:0007669"/>
    <property type="project" value="UniProtKB-UniRule"/>
</dbReference>
<feature type="binding site" evidence="14">
    <location>
        <position position="29"/>
    </location>
    <ligand>
        <name>Mg(2+)</name>
        <dbReference type="ChEBI" id="CHEBI:18420"/>
        <label>2</label>
        <note>catalytic</note>
    </ligand>
</feature>
<name>A0A482VED8_ASBVE</name>
<comment type="similarity">
    <text evidence="1 12">Belongs to the tRNA(His) guanylyltransferase family.</text>
</comment>
<comment type="function">
    <text evidence="10">Adds a GMP to the 5'-end of tRNA(His) after transcription and RNase P cleavage. This step is essential for proper recognition of the tRNA and for the fidelity of protein synthesis. Also functions as a guanyl-nucleotide exchange factor/GEF for the MFN1 and MFN2 mitofusins thereby regulating mitochondrial fusion. By regulating both mitochondrial dynamics and bioenergetic function, it contributes to cell survival following oxidative stress.</text>
</comment>
<feature type="binding site" evidence="14">
    <location>
        <position position="29"/>
    </location>
    <ligand>
        <name>Mg(2+)</name>
        <dbReference type="ChEBI" id="CHEBI:18420"/>
        <label>1</label>
        <note>catalytic</note>
    </ligand>
</feature>
<feature type="domain" description="tRNAHis guanylyltransferase catalytic" evidence="15">
    <location>
        <begin position="6"/>
        <end position="135"/>
    </location>
</feature>
<evidence type="ECO:0000259" key="15">
    <source>
        <dbReference type="Pfam" id="PF04446"/>
    </source>
</evidence>
<evidence type="ECO:0000256" key="1">
    <source>
        <dbReference type="ARBA" id="ARBA00010113"/>
    </source>
</evidence>
<feature type="binding site" evidence="14">
    <location>
        <position position="76"/>
    </location>
    <ligand>
        <name>Mg(2+)</name>
        <dbReference type="ChEBI" id="CHEBI:18420"/>
        <label>2</label>
        <note>catalytic</note>
    </ligand>
</feature>
<proteinExistence type="inferred from homology"/>
<feature type="domain" description="Thg1 C-terminal" evidence="16">
    <location>
        <begin position="138"/>
        <end position="222"/>
    </location>
</feature>
<dbReference type="GO" id="GO:0006400">
    <property type="term" value="P:tRNA modification"/>
    <property type="evidence" value="ECO:0007669"/>
    <property type="project" value="UniProtKB-UniRule"/>
</dbReference>
<organism evidence="17 18">
    <name type="scientific">Asbolus verrucosus</name>
    <name type="common">Desert ironclad beetle</name>
    <dbReference type="NCBI Taxonomy" id="1661398"/>
    <lineage>
        <taxon>Eukaryota</taxon>
        <taxon>Metazoa</taxon>
        <taxon>Ecdysozoa</taxon>
        <taxon>Arthropoda</taxon>
        <taxon>Hexapoda</taxon>
        <taxon>Insecta</taxon>
        <taxon>Pterygota</taxon>
        <taxon>Neoptera</taxon>
        <taxon>Endopterygota</taxon>
        <taxon>Coleoptera</taxon>
        <taxon>Polyphaga</taxon>
        <taxon>Cucujiformia</taxon>
        <taxon>Tenebrionidae</taxon>
        <taxon>Pimeliinae</taxon>
        <taxon>Asbolus</taxon>
    </lineage>
</organism>
<keyword evidence="2 12" id="KW-0808">Transferase</keyword>
<accession>A0A482VED8</accession>
<feature type="binding site" evidence="13">
    <location>
        <begin position="29"/>
        <end position="34"/>
    </location>
    <ligand>
        <name>GTP</name>
        <dbReference type="ChEBI" id="CHEBI:37565"/>
    </ligand>
</feature>
<evidence type="ECO:0000256" key="10">
    <source>
        <dbReference type="ARBA" id="ARBA00058346"/>
    </source>
</evidence>
<evidence type="ECO:0000256" key="4">
    <source>
        <dbReference type="ARBA" id="ARBA00022695"/>
    </source>
</evidence>
<evidence type="ECO:0000259" key="16">
    <source>
        <dbReference type="Pfam" id="PF14413"/>
    </source>
</evidence>
<keyword evidence="8 12" id="KW-0342">GTP-binding</keyword>
<dbReference type="InterPro" id="IPR007537">
    <property type="entry name" value="tRNAHis_GuaTrfase_Thg1"/>
</dbReference>
<dbReference type="Proteomes" id="UP000292052">
    <property type="component" value="Unassembled WGS sequence"/>
</dbReference>
<dbReference type="InterPro" id="IPR025845">
    <property type="entry name" value="Thg1_C_dom"/>
</dbReference>
<gene>
    <name evidence="17" type="ORF">BDFB_008125</name>
</gene>
<dbReference type="GO" id="GO:0005525">
    <property type="term" value="F:GTP binding"/>
    <property type="evidence" value="ECO:0007669"/>
    <property type="project" value="UniProtKB-UniRule"/>
</dbReference>
<evidence type="ECO:0000256" key="5">
    <source>
        <dbReference type="ARBA" id="ARBA00022723"/>
    </source>
</evidence>
<evidence type="ECO:0000256" key="14">
    <source>
        <dbReference type="PIRSR" id="PIRSR028980-2"/>
    </source>
</evidence>
<dbReference type="PANTHER" id="PTHR12729">
    <property type="entry name" value="TRNA(HIS) GUANYLYLTRANSFERASE-RELATED"/>
    <property type="match status" value="1"/>
</dbReference>
<dbReference type="FunFam" id="3.30.70.3000:FF:000001">
    <property type="entry name" value="tRNA(His) guanylyltransferase"/>
    <property type="match status" value="1"/>
</dbReference>
<dbReference type="PANTHER" id="PTHR12729:SF6">
    <property type="entry name" value="TRNA(HIS) GUANYLYLTRANSFERASE-RELATED"/>
    <property type="match status" value="1"/>
</dbReference>
<evidence type="ECO:0000313" key="17">
    <source>
        <dbReference type="EMBL" id="RZB73456.1"/>
    </source>
</evidence>
<keyword evidence="3 12" id="KW-0819">tRNA processing</keyword>
<dbReference type="PIRSF" id="PIRSF028980">
    <property type="entry name" value="tRNAHis_guanylyltransferase"/>
    <property type="match status" value="1"/>
</dbReference>